<evidence type="ECO:0000256" key="3">
    <source>
        <dbReference type="ARBA" id="ARBA00023125"/>
    </source>
</evidence>
<feature type="domain" description="DNA methylase adenine-specific" evidence="6">
    <location>
        <begin position="225"/>
        <end position="483"/>
    </location>
</feature>
<evidence type="ECO:0000259" key="5">
    <source>
        <dbReference type="Pfam" id="PF01420"/>
    </source>
</evidence>
<dbReference type="PROSITE" id="PS00092">
    <property type="entry name" value="N6_MTASE"/>
    <property type="match status" value="1"/>
</dbReference>
<proteinExistence type="inferred from homology"/>
<dbReference type="SUPFAM" id="SSF46955">
    <property type="entry name" value="Putative DNA-binding domain"/>
    <property type="match status" value="1"/>
</dbReference>
<evidence type="ECO:0000313" key="7">
    <source>
        <dbReference type="EMBL" id="MCK8680050.1"/>
    </source>
</evidence>
<dbReference type="GO" id="GO:0008168">
    <property type="term" value="F:methyltransferase activity"/>
    <property type="evidence" value="ECO:0007669"/>
    <property type="project" value="UniProtKB-KW"/>
</dbReference>
<keyword evidence="8" id="KW-1185">Reference proteome</keyword>
<dbReference type="SUPFAM" id="SSF53335">
    <property type="entry name" value="S-adenosyl-L-methionine-dependent methyltransferases"/>
    <property type="match status" value="1"/>
</dbReference>
<dbReference type="PRINTS" id="PR00507">
    <property type="entry name" value="N12N6MTFRASE"/>
</dbReference>
<evidence type="ECO:0000259" key="6">
    <source>
        <dbReference type="Pfam" id="PF02384"/>
    </source>
</evidence>
<keyword evidence="7" id="KW-0489">Methyltransferase</keyword>
<dbReference type="RefSeq" id="WP_248635861.1">
    <property type="nucleotide sequence ID" value="NZ_JALPTH010000023.1"/>
</dbReference>
<evidence type="ECO:0000256" key="1">
    <source>
        <dbReference type="ARBA" id="ARBA00010923"/>
    </source>
</evidence>
<evidence type="ECO:0000313" key="8">
    <source>
        <dbReference type="Proteomes" id="UP001522868"/>
    </source>
</evidence>
<dbReference type="InterPro" id="IPR002052">
    <property type="entry name" value="DNA_methylase_N6_adenine_CS"/>
</dbReference>
<organism evidence="7 8">
    <name type="scientific">Streptomyces lichenis</name>
    <dbReference type="NCBI Taxonomy" id="2306967"/>
    <lineage>
        <taxon>Bacteria</taxon>
        <taxon>Bacillati</taxon>
        <taxon>Actinomycetota</taxon>
        <taxon>Actinomycetes</taxon>
        <taxon>Kitasatosporales</taxon>
        <taxon>Streptomycetaceae</taxon>
        <taxon>Streptomyces</taxon>
    </lineage>
</organism>
<reference evidence="7 8" key="1">
    <citation type="submission" date="2022-04" db="EMBL/GenBank/DDBJ databases">
        <title>Streptomyces sp. nov. LCR6-01 isolated from Lichen of Dirinaria sp.</title>
        <authorList>
            <person name="Kanchanasin P."/>
            <person name="Tanasupawat S."/>
            <person name="Phongsopitanun W."/>
        </authorList>
    </citation>
    <scope>NUCLEOTIDE SEQUENCE [LARGE SCALE GENOMIC DNA]</scope>
    <source>
        <strain evidence="7 8">LCR6-01</strain>
    </source>
</reference>
<comment type="similarity">
    <text evidence="1">Belongs to the type-I restriction system S methylase family.</text>
</comment>
<feature type="region of interest" description="Disordered" evidence="4">
    <location>
        <begin position="88"/>
        <end position="109"/>
    </location>
</feature>
<dbReference type="Gene3D" id="3.40.50.150">
    <property type="entry name" value="Vaccinia Virus protein VP39"/>
    <property type="match status" value="1"/>
</dbReference>
<dbReference type="EMBL" id="JALPTH010000023">
    <property type="protein sequence ID" value="MCK8680050.1"/>
    <property type="molecule type" value="Genomic_DNA"/>
</dbReference>
<gene>
    <name evidence="7" type="ORF">M1O15_22165</name>
</gene>
<dbReference type="PANTHER" id="PTHR42998">
    <property type="entry name" value="TYPE I RESTRICTION ENZYME HINDVIIP M PROTEIN-RELATED"/>
    <property type="match status" value="1"/>
</dbReference>
<keyword evidence="3" id="KW-0238">DNA-binding</keyword>
<dbReference type="Gene3D" id="3.90.220.20">
    <property type="entry name" value="DNA methylase specificity domains"/>
    <property type="match status" value="1"/>
</dbReference>
<protein>
    <submittedName>
        <fullName evidence="7">N-6 DNA methylase</fullName>
    </submittedName>
</protein>
<sequence length="770" mass="84128">MMEPPHHERTALVTRTQIADRLGVRRPAVSNWARRHKDFPTPVRSGDMELFREAEILRWLANRTIPPRQLVNGERAGTTYADRFLARGKHREAGPKAARSLSPRSADEDRKAVDQLMGRLAERVRGPAAMADFVNLCLIVMYVRHAEPEQWRRIESAVSADRGAQDVKGLLSSLGDMAQDTLRRNGDRTDMRSSLLQLEPRSWDDLVTAVRTAAGTGVGAFQLVWESFSSRDGLKSTEFCSPAGLASLAAELLLAPGRKATVLDPYTRGGEMLAAAYRHIGDAGGTVYGETLDGRLQAVASLYLLHLGVQPKLSSHRSDRWPPRREHVADVVLTNPPFNMSDAPGPGRRTGNWPYGPPPRGNDNFAWLQYVLEALVPGGRAAVVMPVKAGNSVNSAERGIRRALVRTGAVECVITLPPQLFSATPVPVSLWLLRRVEQPEREDVLFVDAQELGERNRRRRVLRDTDRDAITAVVRPWLDGAELDGAEYALRAADRGLSVAVVARADIVSEECSLRPADYLGSGHYGAAPDAARLRAADDEATAHGHGLRLLEQRAAGTGGGYRAGPGPGGWEEALLGDLCEIQAGPSYTRLPAAARAGDAGVPLVFPQDLVEGRITDEPHSHVPWKTAERFEKFLVRQDDIVCVRTGAQRRPALVSGPQAGRLLSSNVTRLRVRPEAGVDPQYLHACLGLRYAREWMSHRAAATAAPSLSSAALAHLPVRLPPIEEQRRCVGLLEDLARRAEAYEAYAAALGRLRAELAEHLLHGSVEPL</sequence>
<dbReference type="InterPro" id="IPR009061">
    <property type="entry name" value="DNA-bd_dom_put_sf"/>
</dbReference>
<keyword evidence="2" id="KW-0680">Restriction system</keyword>
<dbReference type="InterPro" id="IPR029063">
    <property type="entry name" value="SAM-dependent_MTases_sf"/>
</dbReference>
<accession>A0ABT0IFF8</accession>
<dbReference type="CDD" id="cd16961">
    <property type="entry name" value="RMtype1_S_TRD-CR_like"/>
    <property type="match status" value="1"/>
</dbReference>
<dbReference type="Pfam" id="PF02384">
    <property type="entry name" value="N6_Mtase"/>
    <property type="match status" value="1"/>
</dbReference>
<dbReference type="Pfam" id="PF01420">
    <property type="entry name" value="Methylase_S"/>
    <property type="match status" value="1"/>
</dbReference>
<dbReference type="Gene3D" id="1.10.10.10">
    <property type="entry name" value="Winged helix-like DNA-binding domain superfamily/Winged helix DNA-binding domain"/>
    <property type="match status" value="1"/>
</dbReference>
<dbReference type="SUPFAM" id="SSF116734">
    <property type="entry name" value="DNA methylase specificity domain"/>
    <property type="match status" value="1"/>
</dbReference>
<dbReference type="PANTHER" id="PTHR42998:SF1">
    <property type="entry name" value="TYPE I RESTRICTION ENZYME HINDI METHYLASE SUBUNIT"/>
    <property type="match status" value="1"/>
</dbReference>
<dbReference type="InterPro" id="IPR003356">
    <property type="entry name" value="DNA_methylase_A-5"/>
</dbReference>
<evidence type="ECO:0000256" key="2">
    <source>
        <dbReference type="ARBA" id="ARBA00022747"/>
    </source>
</evidence>
<dbReference type="InterPro" id="IPR000055">
    <property type="entry name" value="Restrct_endonuc_typeI_TRD"/>
</dbReference>
<dbReference type="Proteomes" id="UP001522868">
    <property type="component" value="Unassembled WGS sequence"/>
</dbReference>
<evidence type="ECO:0000256" key="4">
    <source>
        <dbReference type="SAM" id="MobiDB-lite"/>
    </source>
</evidence>
<name>A0ABT0IFF8_9ACTN</name>
<dbReference type="InterPro" id="IPR036388">
    <property type="entry name" value="WH-like_DNA-bd_sf"/>
</dbReference>
<feature type="domain" description="Type I restriction modification DNA specificity" evidence="5">
    <location>
        <begin position="568"/>
        <end position="739"/>
    </location>
</feature>
<dbReference type="GO" id="GO:0032259">
    <property type="term" value="P:methylation"/>
    <property type="evidence" value="ECO:0007669"/>
    <property type="project" value="UniProtKB-KW"/>
</dbReference>
<keyword evidence="7" id="KW-0808">Transferase</keyword>
<dbReference type="InterPro" id="IPR052916">
    <property type="entry name" value="Type-I_RE_MTase_Subunit"/>
</dbReference>
<dbReference type="InterPro" id="IPR044946">
    <property type="entry name" value="Restrct_endonuc_typeI_TRD_sf"/>
</dbReference>
<comment type="caution">
    <text evidence="7">The sequence shown here is derived from an EMBL/GenBank/DDBJ whole genome shotgun (WGS) entry which is preliminary data.</text>
</comment>